<organism evidence="5 6">
    <name type="scientific">Cirrhinus molitorella</name>
    <name type="common">mud carp</name>
    <dbReference type="NCBI Taxonomy" id="172907"/>
    <lineage>
        <taxon>Eukaryota</taxon>
        <taxon>Metazoa</taxon>
        <taxon>Chordata</taxon>
        <taxon>Craniata</taxon>
        <taxon>Vertebrata</taxon>
        <taxon>Euteleostomi</taxon>
        <taxon>Actinopterygii</taxon>
        <taxon>Neopterygii</taxon>
        <taxon>Teleostei</taxon>
        <taxon>Ostariophysi</taxon>
        <taxon>Cypriniformes</taxon>
        <taxon>Cyprinidae</taxon>
        <taxon>Labeoninae</taxon>
        <taxon>Labeonini</taxon>
        <taxon>Cirrhinus</taxon>
    </lineage>
</organism>
<sequence length="550" mass="61991">MKEIILRENPEILLSDYNGPENNRVRCNLLFFTEHPSTWHSTLCLTMTCKRKGGISKGRQLTLEGENDTKLIVNLYHNGTVMVQGPETSLNEFQKIFKNLKREVQKIKKDPEIKSHTTEVPCTTSVTITDTSSRTPQTHRHASTPASPKIKTFEEDNKELKQELRRVREELAKREQHSHTLEILLEETRNQLHTIQQQQCVGSQTHSSPTTTTQHQRCVSTQTHNISTTEFSSNSTQQQRINTQSQSPFTPATCQSPQANQNFKRKGSSTPIHPPATTSSIGREQKSKDNIVILCDSNGHHLDPRRLFPGRSVKKFWCPTSHSALRLLQDGALGAPSHIILHTGTNDLSTRRDVPQKIINTINVEIAGICASMTNVYVANHQRITHEHLYDHIHIHREGMRLFAKTIKETVLKPPQKTFSDHDERVRQLPISQSDSYAAVVAGRGITHPKVSILLPSSAEISSEKTVTLVCAANKGFLSDWSLSWKVDRSSRSQESSAGLLEKDGLYSWSSSLTLSEQEWMESVSVSCKSVFRVDLLLFSLMSHMETNST</sequence>
<accession>A0ABR3NJ83</accession>
<dbReference type="InterPro" id="IPR036179">
    <property type="entry name" value="Ig-like_dom_sf"/>
</dbReference>
<keyword evidence="1" id="KW-0393">Immunoglobulin domain</keyword>
<dbReference type="PANTHER" id="PTHR23411">
    <property type="entry name" value="TAPASIN"/>
    <property type="match status" value="1"/>
</dbReference>
<evidence type="ECO:0000256" key="1">
    <source>
        <dbReference type="ARBA" id="ARBA00023319"/>
    </source>
</evidence>
<evidence type="ECO:0000313" key="5">
    <source>
        <dbReference type="EMBL" id="KAL1276964.1"/>
    </source>
</evidence>
<evidence type="ECO:0000256" key="2">
    <source>
        <dbReference type="SAM" id="Coils"/>
    </source>
</evidence>
<name>A0ABR3NJ83_9TELE</name>
<evidence type="ECO:0000259" key="4">
    <source>
        <dbReference type="PROSITE" id="PS50835"/>
    </source>
</evidence>
<keyword evidence="2" id="KW-0175">Coiled coil</keyword>
<feature type="compositionally biased region" description="Polar residues" evidence="3">
    <location>
        <begin position="124"/>
        <end position="136"/>
    </location>
</feature>
<dbReference type="InterPro" id="IPR013783">
    <property type="entry name" value="Ig-like_fold"/>
</dbReference>
<dbReference type="PROSITE" id="PS50835">
    <property type="entry name" value="IG_LIKE"/>
    <property type="match status" value="1"/>
</dbReference>
<gene>
    <name evidence="5" type="ORF">QQF64_023637</name>
</gene>
<proteinExistence type="predicted"/>
<feature type="compositionally biased region" description="Low complexity" evidence="3">
    <location>
        <begin position="203"/>
        <end position="216"/>
    </location>
</feature>
<feature type="compositionally biased region" description="Polar residues" evidence="3">
    <location>
        <begin position="217"/>
        <end position="282"/>
    </location>
</feature>
<feature type="coiled-coil region" evidence="2">
    <location>
        <begin position="150"/>
        <end position="177"/>
    </location>
</feature>
<dbReference type="InterPro" id="IPR007110">
    <property type="entry name" value="Ig-like_dom"/>
</dbReference>
<dbReference type="InterPro" id="IPR003597">
    <property type="entry name" value="Ig_C1-set"/>
</dbReference>
<dbReference type="Proteomes" id="UP001558613">
    <property type="component" value="Unassembled WGS sequence"/>
</dbReference>
<dbReference type="InterPro" id="IPR050380">
    <property type="entry name" value="Immune_Resp_Modulators"/>
</dbReference>
<dbReference type="Pfam" id="PF07654">
    <property type="entry name" value="C1-set"/>
    <property type="match status" value="1"/>
</dbReference>
<comment type="caution">
    <text evidence="5">The sequence shown here is derived from an EMBL/GenBank/DDBJ whole genome shotgun (WGS) entry which is preliminary data.</text>
</comment>
<protein>
    <recommendedName>
        <fullName evidence="4">Ig-like domain-containing protein</fullName>
    </recommendedName>
</protein>
<dbReference type="Gene3D" id="2.60.40.10">
    <property type="entry name" value="Immunoglobulins"/>
    <property type="match status" value="1"/>
</dbReference>
<dbReference type="EMBL" id="JAYMGO010000003">
    <property type="protein sequence ID" value="KAL1276964.1"/>
    <property type="molecule type" value="Genomic_DNA"/>
</dbReference>
<dbReference type="SUPFAM" id="SSF48726">
    <property type="entry name" value="Immunoglobulin"/>
    <property type="match status" value="1"/>
</dbReference>
<evidence type="ECO:0000256" key="3">
    <source>
        <dbReference type="SAM" id="MobiDB-lite"/>
    </source>
</evidence>
<evidence type="ECO:0000313" key="6">
    <source>
        <dbReference type="Proteomes" id="UP001558613"/>
    </source>
</evidence>
<dbReference type="SUPFAM" id="SSF52266">
    <property type="entry name" value="SGNH hydrolase"/>
    <property type="match status" value="1"/>
</dbReference>
<reference evidence="5 6" key="1">
    <citation type="submission" date="2023-09" db="EMBL/GenBank/DDBJ databases">
        <authorList>
            <person name="Wang M."/>
        </authorList>
    </citation>
    <scope>NUCLEOTIDE SEQUENCE [LARGE SCALE GENOMIC DNA]</scope>
    <source>
        <strain evidence="5">GT-2023</strain>
        <tissue evidence="5">Liver</tissue>
    </source>
</reference>
<keyword evidence="6" id="KW-1185">Reference proteome</keyword>
<feature type="domain" description="Ig-like" evidence="4">
    <location>
        <begin position="449"/>
        <end position="528"/>
    </location>
</feature>
<feature type="region of interest" description="Disordered" evidence="3">
    <location>
        <begin position="124"/>
        <end position="149"/>
    </location>
</feature>
<feature type="region of interest" description="Disordered" evidence="3">
    <location>
        <begin position="200"/>
        <end position="284"/>
    </location>
</feature>